<evidence type="ECO:0000259" key="1">
    <source>
        <dbReference type="Pfam" id="PF08708"/>
    </source>
</evidence>
<dbReference type="EMBL" id="NUUR01000121">
    <property type="protein sequence ID" value="PHG74956.1"/>
    <property type="molecule type" value="Genomic_DNA"/>
</dbReference>
<dbReference type="RefSeq" id="WP_016083820.1">
    <property type="nucleotide sequence ID" value="NZ_NUQH01000045.1"/>
</dbReference>
<name>A0A9X7E191_BACCE</name>
<dbReference type="Proteomes" id="UP000225135">
    <property type="component" value="Unassembled WGS sequence"/>
</dbReference>
<evidence type="ECO:0000313" key="2">
    <source>
        <dbReference type="EMBL" id="PHG74956.1"/>
    </source>
</evidence>
<comment type="caution">
    <text evidence="2">The sequence shown here is derived from an EMBL/GenBank/DDBJ whole genome shotgun (WGS) entry which is preliminary data.</text>
</comment>
<sequence length="519" mass="59045">MNTVQKAINLILHKGLRKYKSKNSKAALVSITKQEKFEDKMLNGKKNKKGSIFITRKKADLSAPFGTRGVVLTSEEATLDHVGQASHWTPNVYNFGTYSENGLRTIVGHTEKNLQQINCFVIDIDSNSFPMTAINDVALNAGFGVPTMILQTTKGYQIYYVLDKAVYVTNKKNYISIKSAKRISQNLREMFAESLPQVDLTCNHFGFFRMPSEENIIMFFGENVYSFKELQDWSKRQDDNKGKEFFAIPGENNVIETPFSKNKPVEQPKQVEEAWFKQVINCTNIAPQQTKAGRNNAIFTLSLACFQSKVSIKETLDMMDQFNSNLEQPLDHVEVRGIVMSAYSGKYQAAHKDYIDRLLQTYATPGQVNSFRSPAAFWRKHKKQREDRVRSHWHEWEADIIAFLSMNSKNKPVLYFTQKELCEAINIPRSTLNTVLKKSNKIYKTVEGKGKTAKTGFSTIGMLISFALREKGQKRESYLSYLNELFPQMGNIILLQEKNNSAMAEETAPYSLIEGLPAG</sequence>
<protein>
    <submittedName>
        <fullName evidence="2">Replication initiation protein</fullName>
    </submittedName>
</protein>
<proteinExistence type="predicted"/>
<organism evidence="2 3">
    <name type="scientific">Bacillus cereus</name>
    <dbReference type="NCBI Taxonomy" id="1396"/>
    <lineage>
        <taxon>Bacteria</taxon>
        <taxon>Bacillati</taxon>
        <taxon>Bacillota</taxon>
        <taxon>Bacilli</taxon>
        <taxon>Bacillales</taxon>
        <taxon>Bacillaceae</taxon>
        <taxon>Bacillus</taxon>
        <taxon>Bacillus cereus group</taxon>
    </lineage>
</organism>
<evidence type="ECO:0000313" key="3">
    <source>
        <dbReference type="Proteomes" id="UP000225135"/>
    </source>
</evidence>
<dbReference type="Pfam" id="PF08708">
    <property type="entry name" value="PriCT_1"/>
    <property type="match status" value="1"/>
</dbReference>
<feature type="domain" description="Primase C-terminal 1" evidence="1">
    <location>
        <begin position="286"/>
        <end position="348"/>
    </location>
</feature>
<accession>A0A9X7E191</accession>
<dbReference type="AlphaFoldDB" id="A0A9X7E191"/>
<dbReference type="InterPro" id="IPR014820">
    <property type="entry name" value="PriCT_1"/>
</dbReference>
<gene>
    <name evidence="2" type="ORF">COI69_28925</name>
</gene>
<reference evidence="2 3" key="1">
    <citation type="submission" date="2017-09" db="EMBL/GenBank/DDBJ databases">
        <title>Large-scale bioinformatics analysis of Bacillus genomes uncovers conserved roles of natural products in bacterial physiology.</title>
        <authorList>
            <consortium name="Agbiome Team Llc"/>
            <person name="Bleich R.M."/>
            <person name="Grubbs K.J."/>
            <person name="Santa Maria K.C."/>
            <person name="Allen S.E."/>
            <person name="Farag S."/>
            <person name="Shank E.A."/>
            <person name="Bowers A."/>
        </authorList>
    </citation>
    <scope>NUCLEOTIDE SEQUENCE [LARGE SCALE GENOMIC DNA]</scope>
    <source>
        <strain evidence="2 3">AFS029792</strain>
    </source>
</reference>